<evidence type="ECO:0000313" key="3">
    <source>
        <dbReference type="EMBL" id="EFI99366.1"/>
    </source>
</evidence>
<protein>
    <recommendedName>
        <fullName evidence="2">N-acetyltransferase domain-containing protein</fullName>
    </recommendedName>
</protein>
<name>D8PZ38_SCHCM</name>
<gene>
    <name evidence="3" type="ORF">SCHCODRAFT_75098</name>
</gene>
<evidence type="ECO:0000256" key="1">
    <source>
        <dbReference type="SAM" id="MobiDB-lite"/>
    </source>
</evidence>
<reference evidence="3 4" key="1">
    <citation type="journal article" date="2010" name="Nat. Biotechnol.">
        <title>Genome sequence of the model mushroom Schizophyllum commune.</title>
        <authorList>
            <person name="Ohm R.A."/>
            <person name="de Jong J.F."/>
            <person name="Lugones L.G."/>
            <person name="Aerts A."/>
            <person name="Kothe E."/>
            <person name="Stajich J.E."/>
            <person name="de Vries R.P."/>
            <person name="Record E."/>
            <person name="Levasseur A."/>
            <person name="Baker S.E."/>
            <person name="Bartholomew K.A."/>
            <person name="Coutinho P.M."/>
            <person name="Erdmann S."/>
            <person name="Fowler T.J."/>
            <person name="Gathman A.C."/>
            <person name="Lombard V."/>
            <person name="Henrissat B."/>
            <person name="Knabe N."/>
            <person name="Kuees U."/>
            <person name="Lilly W.W."/>
            <person name="Lindquist E."/>
            <person name="Lucas S."/>
            <person name="Magnuson J.K."/>
            <person name="Piumi F."/>
            <person name="Raudaskoski M."/>
            <person name="Salamov A."/>
            <person name="Schmutz J."/>
            <person name="Schwarze F.W.M.R."/>
            <person name="vanKuyk P.A."/>
            <person name="Horton J.S."/>
            <person name="Grigoriev I.V."/>
            <person name="Woesten H.A.B."/>
        </authorList>
    </citation>
    <scope>NUCLEOTIDE SEQUENCE [LARGE SCALE GENOMIC DNA]</scope>
    <source>
        <strain evidence="4">H4-8 / FGSC 9210</strain>
    </source>
</reference>
<feature type="compositionally biased region" description="Low complexity" evidence="1">
    <location>
        <begin position="1"/>
        <end position="16"/>
    </location>
</feature>
<dbReference type="Pfam" id="PF00583">
    <property type="entry name" value="Acetyltransf_1"/>
    <property type="match status" value="1"/>
</dbReference>
<accession>D8PZ38</accession>
<dbReference type="HOGENOM" id="CLU_056607_4_0_1"/>
<dbReference type="EMBL" id="GL377304">
    <property type="protein sequence ID" value="EFI99366.1"/>
    <property type="molecule type" value="Genomic_DNA"/>
</dbReference>
<keyword evidence="4" id="KW-1185">Reference proteome</keyword>
<dbReference type="OMA" id="WCDARES"/>
<dbReference type="InterPro" id="IPR000182">
    <property type="entry name" value="GNAT_dom"/>
</dbReference>
<dbReference type="VEuPathDB" id="FungiDB:SCHCODRAFT_02614228"/>
<feature type="domain" description="N-acetyltransferase" evidence="2">
    <location>
        <begin position="72"/>
        <end position="130"/>
    </location>
</feature>
<dbReference type="AlphaFoldDB" id="D8PZ38"/>
<organism evidence="4">
    <name type="scientific">Schizophyllum commune (strain H4-8 / FGSC 9210)</name>
    <name type="common">Split gill fungus</name>
    <dbReference type="NCBI Taxonomy" id="578458"/>
    <lineage>
        <taxon>Eukaryota</taxon>
        <taxon>Fungi</taxon>
        <taxon>Dikarya</taxon>
        <taxon>Basidiomycota</taxon>
        <taxon>Agaricomycotina</taxon>
        <taxon>Agaricomycetes</taxon>
        <taxon>Agaricomycetidae</taxon>
        <taxon>Agaricales</taxon>
        <taxon>Schizophyllaceae</taxon>
        <taxon>Schizophyllum</taxon>
    </lineage>
</organism>
<dbReference type="SUPFAM" id="SSF55729">
    <property type="entry name" value="Acyl-CoA N-acyltransferases (Nat)"/>
    <property type="match status" value="1"/>
</dbReference>
<dbReference type="CDD" id="cd04301">
    <property type="entry name" value="NAT_SF"/>
    <property type="match status" value="1"/>
</dbReference>
<evidence type="ECO:0000259" key="2">
    <source>
        <dbReference type="Pfam" id="PF00583"/>
    </source>
</evidence>
<dbReference type="InterPro" id="IPR016181">
    <property type="entry name" value="Acyl_CoA_acyltransferase"/>
</dbReference>
<dbReference type="Gene3D" id="3.40.630.30">
    <property type="match status" value="1"/>
</dbReference>
<dbReference type="Proteomes" id="UP000007431">
    <property type="component" value="Unassembled WGS sequence"/>
</dbReference>
<proteinExistence type="predicted"/>
<feature type="region of interest" description="Disordered" evidence="1">
    <location>
        <begin position="1"/>
        <end position="24"/>
    </location>
</feature>
<dbReference type="eggNOG" id="ENOG502S9N7">
    <property type="taxonomic scope" value="Eukaryota"/>
</dbReference>
<sequence>MDASSPADVSSAAPDPTAHPDGPTDVAIRKISVEETLPLRHAVLWPNLPISATRLPDDDIGSHFGVFSSSSTTPIAVISIFNEPLPIDKPQGSKAVRFRKFACHQDHQGRGIGTALLRHVFWVAAAEMGAHAKRGMHPFGERFYKGPVEYVRMSITADDALEEYRRAGGSSSTKTPSF</sequence>
<evidence type="ECO:0000313" key="4">
    <source>
        <dbReference type="Proteomes" id="UP000007431"/>
    </source>
</evidence>
<dbReference type="GO" id="GO:0016747">
    <property type="term" value="F:acyltransferase activity, transferring groups other than amino-acyl groups"/>
    <property type="evidence" value="ECO:0007669"/>
    <property type="project" value="InterPro"/>
</dbReference>
<dbReference type="InParanoid" id="D8PZ38"/>